<name>A0A183MRY0_9TREM</name>
<accession>A0A183MRY0</accession>
<protein>
    <submittedName>
        <fullName evidence="1">Uncharacterized protein</fullName>
    </submittedName>
</protein>
<sequence>MKLDDLDFANDIALLSHTQQQMYEKTISVAAASAVGLNIHKQKCKILRYNTACDNRITLHRGALDDVKTFTYLGSLINEHGGSNAVVRDQQSKISISTIEEHLERKTTVNQLQGQNYQYKFQDSSTVCCRNLKNYESHHLEDTSIY</sequence>
<organism evidence="1 2">
    <name type="scientific">Schistosoma margrebowiei</name>
    <dbReference type="NCBI Taxonomy" id="48269"/>
    <lineage>
        <taxon>Eukaryota</taxon>
        <taxon>Metazoa</taxon>
        <taxon>Spiralia</taxon>
        <taxon>Lophotrochozoa</taxon>
        <taxon>Platyhelminthes</taxon>
        <taxon>Trematoda</taxon>
        <taxon>Digenea</taxon>
        <taxon>Strigeidida</taxon>
        <taxon>Schistosomatoidea</taxon>
        <taxon>Schistosomatidae</taxon>
        <taxon>Schistosoma</taxon>
    </lineage>
</organism>
<evidence type="ECO:0000313" key="1">
    <source>
        <dbReference type="EMBL" id="VDP29240.1"/>
    </source>
</evidence>
<proteinExistence type="predicted"/>
<dbReference type="Proteomes" id="UP000277204">
    <property type="component" value="Unassembled WGS sequence"/>
</dbReference>
<reference evidence="1 2" key="1">
    <citation type="submission" date="2018-11" db="EMBL/GenBank/DDBJ databases">
        <authorList>
            <consortium name="Pathogen Informatics"/>
        </authorList>
    </citation>
    <scope>NUCLEOTIDE SEQUENCE [LARGE SCALE GENOMIC DNA]</scope>
    <source>
        <strain evidence="1 2">Zambia</strain>
    </source>
</reference>
<dbReference type="EMBL" id="UZAI01017765">
    <property type="protein sequence ID" value="VDP29240.1"/>
    <property type="molecule type" value="Genomic_DNA"/>
</dbReference>
<keyword evidence="2" id="KW-1185">Reference proteome</keyword>
<evidence type="ECO:0000313" key="2">
    <source>
        <dbReference type="Proteomes" id="UP000277204"/>
    </source>
</evidence>
<gene>
    <name evidence="1" type="ORF">SMRZ_LOCUS18805</name>
</gene>
<dbReference type="AlphaFoldDB" id="A0A183MRY0"/>